<dbReference type="Proteomes" id="UP000465062">
    <property type="component" value="Chromosome"/>
</dbReference>
<dbReference type="KEGG" id="bvq:FHE72_04600"/>
<organism evidence="2 3">
    <name type="scientific">Rossellomorea vietnamensis</name>
    <dbReference type="NCBI Taxonomy" id="218284"/>
    <lineage>
        <taxon>Bacteria</taxon>
        <taxon>Bacillati</taxon>
        <taxon>Bacillota</taxon>
        <taxon>Bacilli</taxon>
        <taxon>Bacillales</taxon>
        <taxon>Bacillaceae</taxon>
        <taxon>Rossellomorea</taxon>
    </lineage>
</organism>
<proteinExistence type="predicted"/>
<sequence length="286" mass="32965">MNGWRKLETAMLDKETFHHPEDLRLYVLVLLNATYQGGVQVGGVVLGERQYVRSLRKLREDLWFYNGKKIDEYSHSRIQRSIKRLERDGWLKAEKYEHGYVFTLRPTKDFACGEYLSWMGMSKKEEGREESGGDQPDDGAGSGGFSCGEKDVKQVRREPANRLKNLEKEEILENNNINTTATRDTMDVNRLQALIGHFVGRRGQGFLLTPMDHVAMERISLSELSTDELIMFMDEQFDKQESINPKLTINSPKYLEKALEAYITPRESMEDMDDLLDGLEEIVTEA</sequence>
<dbReference type="RefSeq" id="WP_159361377.1">
    <property type="nucleotide sequence ID" value="NZ_CP047394.1"/>
</dbReference>
<dbReference type="EMBL" id="CP047394">
    <property type="protein sequence ID" value="QHE60400.1"/>
    <property type="molecule type" value="Genomic_DNA"/>
</dbReference>
<evidence type="ECO:0000256" key="1">
    <source>
        <dbReference type="SAM" id="MobiDB-lite"/>
    </source>
</evidence>
<feature type="region of interest" description="Disordered" evidence="1">
    <location>
        <begin position="124"/>
        <end position="160"/>
    </location>
</feature>
<dbReference type="AlphaFoldDB" id="A0A6I6UPG1"/>
<protein>
    <submittedName>
        <fullName evidence="2">Uncharacterized protein</fullName>
    </submittedName>
</protein>
<name>A0A6I6UPG1_9BACI</name>
<reference evidence="2 3" key="1">
    <citation type="submission" date="2019-06" db="EMBL/GenBank/DDBJ databases">
        <title>An operon consisting of a P-type ATPase gene and a transcriptional regular gene given the different cadmium resistance in Bacillus vietamensis 151-6 and Bacillus marisflavi 151-25.</title>
        <authorList>
            <person name="Yu X."/>
        </authorList>
    </citation>
    <scope>NUCLEOTIDE SEQUENCE [LARGE SCALE GENOMIC DNA]</scope>
    <source>
        <strain evidence="2 3">151-6</strain>
    </source>
</reference>
<gene>
    <name evidence="2" type="ORF">FHE72_04600</name>
</gene>
<accession>A0A6I6UPG1</accession>
<feature type="compositionally biased region" description="Basic and acidic residues" evidence="1">
    <location>
        <begin position="148"/>
        <end position="160"/>
    </location>
</feature>
<evidence type="ECO:0000313" key="3">
    <source>
        <dbReference type="Proteomes" id="UP000465062"/>
    </source>
</evidence>
<evidence type="ECO:0000313" key="2">
    <source>
        <dbReference type="EMBL" id="QHE60400.1"/>
    </source>
</evidence>